<keyword evidence="1" id="KW-0472">Membrane</keyword>
<dbReference type="EMBL" id="AP017649">
    <property type="protein sequence ID" value="BAZ97992.1"/>
    <property type="molecule type" value="Genomic_DNA"/>
</dbReference>
<sequence length="124" mass="13001">MEKGKRMNEQIKKSRGRVIAGGLCILSALLGALGILNYWVGIFGEAGSGFGRGDIPPFVPSIIFDTPIPALVIALAALAGSVFIFLRKKWKWALIGAAAAACSFILTGIPAVILLLAAKDEFTG</sequence>
<name>A0AB33HVG6_9CHLR</name>
<keyword evidence="1" id="KW-0812">Transmembrane</keyword>
<gene>
    <name evidence="2" type="ORF">DEHALATV1_1364</name>
</gene>
<feature type="transmembrane region" description="Helical" evidence="1">
    <location>
        <begin position="20"/>
        <end position="42"/>
    </location>
</feature>
<organism evidence="2 3">
    <name type="scientific">Dehalococcoides mccartyi</name>
    <dbReference type="NCBI Taxonomy" id="61435"/>
    <lineage>
        <taxon>Bacteria</taxon>
        <taxon>Bacillati</taxon>
        <taxon>Chloroflexota</taxon>
        <taxon>Dehalococcoidia</taxon>
        <taxon>Dehalococcoidales</taxon>
        <taxon>Dehalococcoidaceae</taxon>
        <taxon>Dehalococcoides</taxon>
    </lineage>
</organism>
<accession>A0AB33HVG6</accession>
<dbReference type="Proteomes" id="UP000218257">
    <property type="component" value="Chromosome"/>
</dbReference>
<dbReference type="AlphaFoldDB" id="A0AB33HVG6"/>
<evidence type="ECO:0000313" key="3">
    <source>
        <dbReference type="Proteomes" id="UP000218257"/>
    </source>
</evidence>
<feature type="transmembrane region" description="Helical" evidence="1">
    <location>
        <begin position="62"/>
        <end position="86"/>
    </location>
</feature>
<proteinExistence type="predicted"/>
<dbReference type="RefSeq" id="WP_231935546.1">
    <property type="nucleotide sequence ID" value="NZ_AP017649.1"/>
</dbReference>
<protein>
    <submittedName>
        <fullName evidence="2">Uncharacterized protein</fullName>
    </submittedName>
</protein>
<evidence type="ECO:0000313" key="2">
    <source>
        <dbReference type="EMBL" id="BAZ97992.1"/>
    </source>
</evidence>
<evidence type="ECO:0000256" key="1">
    <source>
        <dbReference type="SAM" id="Phobius"/>
    </source>
</evidence>
<feature type="transmembrane region" description="Helical" evidence="1">
    <location>
        <begin position="93"/>
        <end position="118"/>
    </location>
</feature>
<reference evidence="2 3" key="1">
    <citation type="journal article" date="2017" name="Sci. Rep.">
        <title>Isolation and genomic characterization of a Dehalococcoides strain suggests genomic rearrangement during culture.</title>
        <authorList>
            <person name="Yohda M."/>
            <person name="Ikegami K."/>
            <person name="Aita Y."/>
            <person name="Kitajima M."/>
            <person name="Takechi A."/>
            <person name="Iwamoto M."/>
            <person name="Fukuda T."/>
            <person name="Tamura N."/>
            <person name="Shibasaki J."/>
            <person name="Koike S."/>
            <person name="Komatsu D."/>
            <person name="Miyagi S."/>
            <person name="Nishimura M."/>
            <person name="Uchino Y."/>
            <person name="Shiroma A."/>
            <person name="Shimoji M."/>
            <person name="Tamotsu H."/>
            <person name="Ashimine N."/>
            <person name="Shinzato M."/>
            <person name="Ohki S."/>
            <person name="Nakano K."/>
            <person name="Teruya K."/>
            <person name="Satou K."/>
            <person name="Hirano T."/>
            <person name="Yagi O."/>
        </authorList>
    </citation>
    <scope>NUCLEOTIDE SEQUENCE [LARGE SCALE GENOMIC DNA]</scope>
    <source>
        <strain evidence="2 3">UCH-ATV1</strain>
    </source>
</reference>
<keyword evidence="1" id="KW-1133">Transmembrane helix</keyword>